<evidence type="ECO:0000313" key="2">
    <source>
        <dbReference type="Proteomes" id="UP000654075"/>
    </source>
</evidence>
<sequence length="482" mass="53705">KAFDIDSEFPWELRHGVPLGVDEETLCSPGVWPAKEELKGQLPEYEDLPPPGSMDNYSSAVLHEDAIEATFYEEDKLDMVIGPSSIEGAAITCGCLPEDLCAGPLGAIEEADKLRTIFDGAAPGMNDHIRKNTKEKTTCPGLAEEEEWVLLKADVTKAHRRVKVSKKGWKYQIAIVKGKYWVNKLAWALLATMAALGCPLSWKKTIMGLVNTWLGFRIQTKLPAAAVGRLKHRVMVALLRDISDGKRFSYDEIAEGLGRLQWATNAFPLVKPFLQPFWAWKTVILLLINSVITSTSPFCPTSSTHGATDAVADDTTATIGGWFSDLQNPRQVDVSWFFLQLTKDNAPWAFDKSSPQRRIAALEMFGTLLLFRRLAQEDKIGGHSVYIPLLTDNLGNALSILNHRTKKWPCSPILMELVLQAHVFHTPIAIRHVKRDFNIWADALTNSDFWGFCPAKEIVLDISDDSWLLLPKLMLLGKNQGA</sequence>
<keyword evidence="2" id="KW-1185">Reference proteome</keyword>
<protein>
    <submittedName>
        <fullName evidence="1">Uncharacterized protein</fullName>
    </submittedName>
</protein>
<comment type="caution">
    <text evidence="1">The sequence shown here is derived from an EMBL/GenBank/DDBJ whole genome shotgun (WGS) entry which is preliminary data.</text>
</comment>
<dbReference type="AlphaFoldDB" id="A0A813FKD5"/>
<dbReference type="EMBL" id="CAJNNV010024888">
    <property type="protein sequence ID" value="CAE8611028.1"/>
    <property type="molecule type" value="Genomic_DNA"/>
</dbReference>
<gene>
    <name evidence="1" type="ORF">PGLA1383_LOCUS28838</name>
</gene>
<name>A0A813FKD5_POLGL</name>
<proteinExistence type="predicted"/>
<dbReference type="Proteomes" id="UP000654075">
    <property type="component" value="Unassembled WGS sequence"/>
</dbReference>
<evidence type="ECO:0000313" key="1">
    <source>
        <dbReference type="EMBL" id="CAE8611028.1"/>
    </source>
</evidence>
<accession>A0A813FKD5</accession>
<feature type="non-terminal residue" evidence="1">
    <location>
        <position position="1"/>
    </location>
</feature>
<organism evidence="1 2">
    <name type="scientific">Polarella glacialis</name>
    <name type="common">Dinoflagellate</name>
    <dbReference type="NCBI Taxonomy" id="89957"/>
    <lineage>
        <taxon>Eukaryota</taxon>
        <taxon>Sar</taxon>
        <taxon>Alveolata</taxon>
        <taxon>Dinophyceae</taxon>
        <taxon>Suessiales</taxon>
        <taxon>Suessiaceae</taxon>
        <taxon>Polarella</taxon>
    </lineage>
</organism>
<dbReference type="OrthoDB" id="441620at2759"/>
<reference evidence="1" key="1">
    <citation type="submission" date="2021-02" db="EMBL/GenBank/DDBJ databases">
        <authorList>
            <person name="Dougan E. K."/>
            <person name="Rhodes N."/>
            <person name="Thang M."/>
            <person name="Chan C."/>
        </authorList>
    </citation>
    <scope>NUCLEOTIDE SEQUENCE</scope>
</reference>